<sequence>MAQQEDKFDNQKLSQKYNFDKNLKYVDNKVVDSKLKPPGSAKTLGKNKLYSSSPQTATQLNEKLSGSILKRPTGTKPSSQNNAKLGQKVKVDMNSNRESKKTVSTQKKIRRR</sequence>
<feature type="compositionally biased region" description="Polar residues" evidence="1">
    <location>
        <begin position="75"/>
        <end position="84"/>
    </location>
</feature>
<dbReference type="AlphaFoldDB" id="A0AAW1MBH0"/>
<reference evidence="2 3" key="1">
    <citation type="journal article" date="2024" name="BMC Genomics">
        <title>De novo assembly and annotation of Popillia japonica's genome with initial clues to its potential as an invasive pest.</title>
        <authorList>
            <person name="Cucini C."/>
            <person name="Boschi S."/>
            <person name="Funari R."/>
            <person name="Cardaioli E."/>
            <person name="Iannotti N."/>
            <person name="Marturano G."/>
            <person name="Paoli F."/>
            <person name="Bruttini M."/>
            <person name="Carapelli A."/>
            <person name="Frati F."/>
            <person name="Nardi F."/>
        </authorList>
    </citation>
    <scope>NUCLEOTIDE SEQUENCE [LARGE SCALE GENOMIC DNA]</scope>
    <source>
        <strain evidence="2">DMR45628</strain>
    </source>
</reference>
<comment type="caution">
    <text evidence="2">The sequence shown here is derived from an EMBL/GenBank/DDBJ whole genome shotgun (WGS) entry which is preliminary data.</text>
</comment>
<evidence type="ECO:0000256" key="1">
    <source>
        <dbReference type="SAM" id="MobiDB-lite"/>
    </source>
</evidence>
<feature type="compositionally biased region" description="Basic and acidic residues" evidence="1">
    <location>
        <begin position="1"/>
        <end position="10"/>
    </location>
</feature>
<gene>
    <name evidence="2" type="ORF">QE152_g7374</name>
</gene>
<name>A0AAW1MBH0_POPJA</name>
<evidence type="ECO:0000313" key="2">
    <source>
        <dbReference type="EMBL" id="KAK9744943.1"/>
    </source>
</evidence>
<organism evidence="2 3">
    <name type="scientific">Popillia japonica</name>
    <name type="common">Japanese beetle</name>
    <dbReference type="NCBI Taxonomy" id="7064"/>
    <lineage>
        <taxon>Eukaryota</taxon>
        <taxon>Metazoa</taxon>
        <taxon>Ecdysozoa</taxon>
        <taxon>Arthropoda</taxon>
        <taxon>Hexapoda</taxon>
        <taxon>Insecta</taxon>
        <taxon>Pterygota</taxon>
        <taxon>Neoptera</taxon>
        <taxon>Endopterygota</taxon>
        <taxon>Coleoptera</taxon>
        <taxon>Polyphaga</taxon>
        <taxon>Scarabaeiformia</taxon>
        <taxon>Scarabaeidae</taxon>
        <taxon>Rutelinae</taxon>
        <taxon>Popillia</taxon>
    </lineage>
</organism>
<proteinExistence type="predicted"/>
<evidence type="ECO:0000313" key="3">
    <source>
        <dbReference type="Proteomes" id="UP001458880"/>
    </source>
</evidence>
<feature type="compositionally biased region" description="Polar residues" evidence="1">
    <location>
        <begin position="49"/>
        <end position="64"/>
    </location>
</feature>
<dbReference type="EMBL" id="JASPKY010000054">
    <property type="protein sequence ID" value="KAK9744943.1"/>
    <property type="molecule type" value="Genomic_DNA"/>
</dbReference>
<accession>A0AAW1MBH0</accession>
<feature type="region of interest" description="Disordered" evidence="1">
    <location>
        <begin position="32"/>
        <end position="112"/>
    </location>
</feature>
<feature type="compositionally biased region" description="Basic and acidic residues" evidence="1">
    <location>
        <begin position="89"/>
        <end position="101"/>
    </location>
</feature>
<feature type="region of interest" description="Disordered" evidence="1">
    <location>
        <begin position="1"/>
        <end position="20"/>
    </location>
</feature>
<dbReference type="Proteomes" id="UP001458880">
    <property type="component" value="Unassembled WGS sequence"/>
</dbReference>
<protein>
    <submittedName>
        <fullName evidence="2">Uncharacterized protein</fullName>
    </submittedName>
</protein>
<keyword evidence="3" id="KW-1185">Reference proteome</keyword>